<name>I3CF49_9GAMM</name>
<organism evidence="2 3">
    <name type="scientific">Beggiatoa alba B18LD</name>
    <dbReference type="NCBI Taxonomy" id="395493"/>
    <lineage>
        <taxon>Bacteria</taxon>
        <taxon>Pseudomonadati</taxon>
        <taxon>Pseudomonadota</taxon>
        <taxon>Gammaproteobacteria</taxon>
        <taxon>Thiotrichales</taxon>
        <taxon>Thiotrichaceae</taxon>
        <taxon>Beggiatoa</taxon>
    </lineage>
</organism>
<keyword evidence="3" id="KW-1185">Reference proteome</keyword>
<dbReference type="AlphaFoldDB" id="I3CF49"/>
<dbReference type="OrthoDB" id="5625304at2"/>
<dbReference type="HOGENOM" id="CLU_075058_1_0_6"/>
<proteinExistence type="predicted"/>
<protein>
    <recommendedName>
        <fullName evidence="1">DUF7931 domain-containing protein</fullName>
    </recommendedName>
</protein>
<dbReference type="STRING" id="395493.BegalDRAFT_1347"/>
<feature type="domain" description="DUF7931" evidence="1">
    <location>
        <begin position="27"/>
        <end position="174"/>
    </location>
</feature>
<accession>I3CF49</accession>
<reference evidence="2 3" key="1">
    <citation type="submission" date="2011-11" db="EMBL/GenBank/DDBJ databases">
        <title>Improved High-Quality Draft sequence of Beggiatoa alba B18lD.</title>
        <authorList>
            <consortium name="US DOE Joint Genome Institute"/>
            <person name="Lucas S."/>
            <person name="Han J."/>
            <person name="Lapidus A."/>
            <person name="Cheng J.-F."/>
            <person name="Goodwin L."/>
            <person name="Pitluck S."/>
            <person name="Peters L."/>
            <person name="Mikhailova N."/>
            <person name="Held B."/>
            <person name="Detter J.C."/>
            <person name="Han C."/>
            <person name="Tapia R."/>
            <person name="Land M."/>
            <person name="Hauser L."/>
            <person name="Kyrpides N."/>
            <person name="Ivanova N."/>
            <person name="Pagani I."/>
            <person name="Samuel K."/>
            <person name="Teske A."/>
            <person name="Mueller J."/>
            <person name="Woyke T."/>
        </authorList>
    </citation>
    <scope>NUCLEOTIDE SEQUENCE [LARGE SCALE GENOMIC DNA]</scope>
    <source>
        <strain evidence="2 3">B18LD</strain>
    </source>
</reference>
<evidence type="ECO:0000259" key="1">
    <source>
        <dbReference type="Pfam" id="PF25559"/>
    </source>
</evidence>
<dbReference type="eggNOG" id="COG2153">
    <property type="taxonomic scope" value="Bacteria"/>
</dbReference>
<dbReference type="Pfam" id="PF25559">
    <property type="entry name" value="DUF7931"/>
    <property type="match status" value="1"/>
</dbReference>
<evidence type="ECO:0000313" key="3">
    <source>
        <dbReference type="Proteomes" id="UP000005744"/>
    </source>
</evidence>
<sequence length="176" mass="20137">MTNTDTTLQLAQSILGKTTGTFICNTEEETAQATVTMINQTDRQLDILTRYFDPAIYDTDACVEAFERLALNSRHSRIRILIQDTSKILYKEHRVLNLGKQLASYIEFRSPTGKYRTWSENFLIADKIGVIHRPHADSHKTLISFNDVSIVQQLAPLFDTIWAEATLDPNMRNFVI</sequence>
<dbReference type="EMBL" id="JH600070">
    <property type="protein sequence ID" value="EIJ42242.1"/>
    <property type="molecule type" value="Genomic_DNA"/>
</dbReference>
<dbReference type="InterPro" id="IPR057691">
    <property type="entry name" value="DUF7931"/>
</dbReference>
<dbReference type="Proteomes" id="UP000005744">
    <property type="component" value="Unassembled WGS sequence"/>
</dbReference>
<evidence type="ECO:0000313" key="2">
    <source>
        <dbReference type="EMBL" id="EIJ42242.1"/>
    </source>
</evidence>
<dbReference type="RefSeq" id="WP_002685001.1">
    <property type="nucleotide sequence ID" value="NZ_JH600070.1"/>
</dbReference>
<gene>
    <name evidence="2" type="ORF">BegalDRAFT_1347</name>
</gene>